<organism evidence="1 2">
    <name type="scientific">Corynebacterium terpenotabidum Y-11</name>
    <dbReference type="NCBI Taxonomy" id="1200352"/>
    <lineage>
        <taxon>Bacteria</taxon>
        <taxon>Bacillati</taxon>
        <taxon>Actinomycetota</taxon>
        <taxon>Actinomycetes</taxon>
        <taxon>Mycobacteriales</taxon>
        <taxon>Corynebacteriaceae</taxon>
        <taxon>Corynebacterium</taxon>
    </lineage>
</organism>
<dbReference type="STRING" id="1200352.A606_06035"/>
<dbReference type="HOGENOM" id="CLU_073587_0_0_11"/>
<keyword evidence="2" id="KW-1185">Reference proteome</keyword>
<sequence>MTPTDLVYDGHTTRLKWRRGRRRPGDRPFTPARIVEGLALGAGVEIDVRIARGGVPTVRHDRYRWWDAPATPLASVIRQAVDVAPTAELQLDIKDPARTLTPWAAQAVATAVGPVADVVTVSGTDPVAVAAIGAVDPRLRTGHDPCTRRAVRRLHRSGDVAAFLADALGAQPTAVMIYLDHRLILALADRGHDIVADLHTAGKRVDAYTLTTADPDGVRTARRLLELRVDQITTDDADGLAAALR</sequence>
<dbReference type="KEGG" id="cter:A606_06035"/>
<reference evidence="1 2" key="1">
    <citation type="submission" date="2012-06" db="EMBL/GenBank/DDBJ databases">
        <title>Complete genome sequence of Corynebacterium terpenotabidum Y-11 (=DSM 44721).</title>
        <authorList>
            <person name="Ruckert C."/>
            <person name="Albersmeier A."/>
            <person name="Al-Dilaimi A."/>
            <person name="Szczepanowski R."/>
            <person name="Kalinowski J."/>
        </authorList>
    </citation>
    <scope>NUCLEOTIDE SEQUENCE [LARGE SCALE GENOMIC DNA]</scope>
    <source>
        <strain evidence="1 2">Y-11</strain>
    </source>
</reference>
<dbReference type="InterPro" id="IPR017946">
    <property type="entry name" value="PLC-like_Pdiesterase_TIM-brl"/>
</dbReference>
<dbReference type="OrthoDB" id="8418918at2"/>
<evidence type="ECO:0000313" key="2">
    <source>
        <dbReference type="Proteomes" id="UP000014809"/>
    </source>
</evidence>
<protein>
    <recommendedName>
        <fullName evidence="3">Glycerophosphoryl diester phosphodiesterase</fullName>
    </recommendedName>
</protein>
<proteinExistence type="predicted"/>
<dbReference type="GO" id="GO:0006629">
    <property type="term" value="P:lipid metabolic process"/>
    <property type="evidence" value="ECO:0007669"/>
    <property type="project" value="InterPro"/>
</dbReference>
<accession>S4XE69</accession>
<evidence type="ECO:0008006" key="3">
    <source>
        <dbReference type="Google" id="ProtNLM"/>
    </source>
</evidence>
<dbReference type="eggNOG" id="COG0584">
    <property type="taxonomic scope" value="Bacteria"/>
</dbReference>
<dbReference type="PATRIC" id="fig|1200352.3.peg.1224"/>
<gene>
    <name evidence="1" type="ORF">A606_06035</name>
</gene>
<dbReference type="Proteomes" id="UP000014809">
    <property type="component" value="Chromosome"/>
</dbReference>
<dbReference type="Gene3D" id="3.20.20.190">
    <property type="entry name" value="Phosphatidylinositol (PI) phosphodiesterase"/>
    <property type="match status" value="1"/>
</dbReference>
<dbReference type="AlphaFoldDB" id="S4XE69"/>
<evidence type="ECO:0000313" key="1">
    <source>
        <dbReference type="EMBL" id="AGP30854.1"/>
    </source>
</evidence>
<name>S4XE69_9CORY</name>
<dbReference type="SUPFAM" id="SSF51695">
    <property type="entry name" value="PLC-like phosphodiesterases"/>
    <property type="match status" value="1"/>
</dbReference>
<dbReference type="EMBL" id="CP003696">
    <property type="protein sequence ID" value="AGP30854.1"/>
    <property type="molecule type" value="Genomic_DNA"/>
</dbReference>
<dbReference type="GO" id="GO:0008081">
    <property type="term" value="F:phosphoric diester hydrolase activity"/>
    <property type="evidence" value="ECO:0007669"/>
    <property type="project" value="InterPro"/>
</dbReference>
<dbReference type="RefSeq" id="WP_020441215.1">
    <property type="nucleotide sequence ID" value="NC_021663.1"/>
</dbReference>